<evidence type="ECO:0000313" key="2">
    <source>
        <dbReference type="Proteomes" id="UP000266292"/>
    </source>
</evidence>
<dbReference type="RefSeq" id="WP_036776374.1">
    <property type="nucleotide sequence ID" value="NZ_CP021235.1"/>
</dbReference>
<protein>
    <recommendedName>
        <fullName evidence="3">DUF218 domain-containing protein</fullName>
    </recommendedName>
</protein>
<evidence type="ECO:0000313" key="1">
    <source>
        <dbReference type="EMBL" id="ARS37799.1"/>
    </source>
</evidence>
<name>A0A1X9YY59_9BACT</name>
<dbReference type="STRING" id="709015.GCA_000472485_01893"/>
<accession>A0A1X9YY59</accession>
<gene>
    <name evidence="1" type="ORF">CA264_09395</name>
</gene>
<dbReference type="KEGG" id="pact:CA264_09395"/>
<dbReference type="AlphaFoldDB" id="A0A1X9YY59"/>
<reference evidence="2" key="1">
    <citation type="submission" date="2017-05" db="EMBL/GenBank/DDBJ databases">
        <authorList>
            <person name="Ray J."/>
            <person name="Price M."/>
            <person name="Deutschbauer A."/>
        </authorList>
    </citation>
    <scope>NUCLEOTIDE SEQUENCE [LARGE SCALE GENOMIC DNA]</scope>
    <source>
        <strain evidence="2">DSM 19842</strain>
    </source>
</reference>
<dbReference type="Proteomes" id="UP000266292">
    <property type="component" value="Chromosome"/>
</dbReference>
<evidence type="ECO:0008006" key="3">
    <source>
        <dbReference type="Google" id="ProtNLM"/>
    </source>
</evidence>
<proteinExistence type="predicted"/>
<dbReference type="OrthoDB" id="850304at2"/>
<organism evidence="1 2">
    <name type="scientific">Pontibacter actiniarum</name>
    <dbReference type="NCBI Taxonomy" id="323450"/>
    <lineage>
        <taxon>Bacteria</taxon>
        <taxon>Pseudomonadati</taxon>
        <taxon>Bacteroidota</taxon>
        <taxon>Cytophagia</taxon>
        <taxon>Cytophagales</taxon>
        <taxon>Hymenobacteraceae</taxon>
        <taxon>Pontibacter</taxon>
    </lineage>
</organism>
<keyword evidence="2" id="KW-1185">Reference proteome</keyword>
<sequence>MLEELIIRSLADTLPEAPADAVFLFGQTEDNQASVLARATNLLEKQQVQQVLFIHSGPISGYPGFARWQQELRRLGVQEASIAGVPVPAKTDKLHTLIEAEAMAQYARAKGHTRIVVSASPFQQPRALMAAVTAAQRHHPQLYLFSQPGEPLPWSQEATHSQGKVEDTRAGLIAGEMERIQKYHAKGDLVSVEEMLRYLNRRDKGQL</sequence>
<dbReference type="EMBL" id="CP021235">
    <property type="protein sequence ID" value="ARS37799.1"/>
    <property type="molecule type" value="Genomic_DNA"/>
</dbReference>